<protein>
    <recommendedName>
        <fullName evidence="3">beta-glucosidase</fullName>
        <ecNumber evidence="3">3.2.1.21</ecNumber>
    </recommendedName>
</protein>
<gene>
    <name evidence="8" type="ORF">QSP1433_LOCUS3949</name>
</gene>
<sequence>MKVVAGIICSGAILTPVASGHGVYDRAHKLAVKKVHENHGAIVDQWLQVNYTMGGRQSPDYVAIIENRSADVPTLNMMDGPQGVRNYGSGTWKEDRIAWPAAGCHGTAWSPEFSYYTAKLGMHDWKEIGANVALTPGVNVHRLPTNGRNWEYISGEDALVGELSADFIRGMQSENMLPALKHFALNQQELNRHGNIATLDEATLMETYLRAYQPAIDAGAGAIMCSYNRIKVTEHNDTWAHACGSEYLSKHLLRNVMGFKAALMTDWSNSISNTTTAPNGTEVTVDARGVVDWEMQWQVDDTQGLYWPIPKEARRQTIINSLTGIRVSGLMGDDGKAPTTEPDLSHVPMRYLHAMKQGDVNSVAVAQVAETLIMLKNGYQNSDGPLPINRDDKVKILLAGEAMLTGGGSGDSAAFSWWFPDHVAEALSNNGGLVAQMNMTKELEGAFPNSVVHWDFETDRVKELEDYDYIIAFGAQYRTEEYLSPNGTDGFYNIGRCQSNVNISYLYHTGEIDSPYGNCDYAGEFLQKFQQARKSGTKLISVTTTGGGFVAHDFLGDDVDMVDAAFTTYYPGQLFAPAFASVLAGDISPGGKLTHTIPNKEPGPDGKWYIQSPVSRFNPGLEIIEGTRRNYTLTNPAFEWDEATQKFTNKVVYSFNASEYAEGNLVGYKYFDKYKMKPLFEFGFGLSYEQTSYHNVQFRKCDRPAHRLRKCSVKLDVKMTRERSNVRSSVIQVYVGYKSDKEEYDTKRAVKELRGFKKVWRNGEYEIELPQNKAFKTSWSVKKQKWVTPCELDGYNGKFTIYVGHSLTNIVAHKEVSCQA</sequence>
<dbReference type="InterPro" id="IPR013783">
    <property type="entry name" value="Ig-like_fold"/>
</dbReference>
<proteinExistence type="inferred from homology"/>
<dbReference type="AlphaFoldDB" id="A0A7S2RJ35"/>
<feature type="domain" description="Glycoside hydrolase family 3 C-terminal" evidence="7">
    <location>
        <begin position="380"/>
        <end position="688"/>
    </location>
</feature>
<evidence type="ECO:0000256" key="2">
    <source>
        <dbReference type="ARBA" id="ARBA00005336"/>
    </source>
</evidence>
<dbReference type="EC" id="3.2.1.21" evidence="3"/>
<feature type="domain" description="Glycoside hydrolase family 3 N-terminal" evidence="6">
    <location>
        <begin position="66"/>
        <end position="274"/>
    </location>
</feature>
<dbReference type="InterPro" id="IPR050288">
    <property type="entry name" value="Cellulose_deg_GH3"/>
</dbReference>
<keyword evidence="5" id="KW-0326">Glycosidase</keyword>
<comment type="similarity">
    <text evidence="2">Belongs to the glycosyl hydrolase 3 family.</text>
</comment>
<evidence type="ECO:0000259" key="6">
    <source>
        <dbReference type="Pfam" id="PF00933"/>
    </source>
</evidence>
<name>A0A7S2RJ35_9STRA</name>
<organism evidence="8">
    <name type="scientific">Mucochytrium quahogii</name>
    <dbReference type="NCBI Taxonomy" id="96639"/>
    <lineage>
        <taxon>Eukaryota</taxon>
        <taxon>Sar</taxon>
        <taxon>Stramenopiles</taxon>
        <taxon>Bigyra</taxon>
        <taxon>Labyrinthulomycetes</taxon>
        <taxon>Thraustochytrida</taxon>
        <taxon>Thraustochytriidae</taxon>
        <taxon>Mucochytrium</taxon>
    </lineage>
</organism>
<dbReference type="GO" id="GO:0005975">
    <property type="term" value="P:carbohydrate metabolic process"/>
    <property type="evidence" value="ECO:0007669"/>
    <property type="project" value="InterPro"/>
</dbReference>
<evidence type="ECO:0000256" key="1">
    <source>
        <dbReference type="ARBA" id="ARBA00000448"/>
    </source>
</evidence>
<dbReference type="EMBL" id="HBHK01006545">
    <property type="protein sequence ID" value="CAD9672469.1"/>
    <property type="molecule type" value="Transcribed_RNA"/>
</dbReference>
<dbReference type="SUPFAM" id="SSF51445">
    <property type="entry name" value="(Trans)glycosidases"/>
    <property type="match status" value="1"/>
</dbReference>
<dbReference type="InterPro" id="IPR036962">
    <property type="entry name" value="Glyco_hydro_3_N_sf"/>
</dbReference>
<dbReference type="SUPFAM" id="SSF52279">
    <property type="entry name" value="Beta-D-glucan exohydrolase, C-terminal domain"/>
    <property type="match status" value="1"/>
</dbReference>
<dbReference type="Gene3D" id="3.20.20.300">
    <property type="entry name" value="Glycoside hydrolase, family 3, N-terminal domain"/>
    <property type="match status" value="1"/>
</dbReference>
<evidence type="ECO:0000259" key="7">
    <source>
        <dbReference type="Pfam" id="PF01915"/>
    </source>
</evidence>
<dbReference type="InterPro" id="IPR001764">
    <property type="entry name" value="Glyco_hydro_3_N"/>
</dbReference>
<evidence type="ECO:0000256" key="4">
    <source>
        <dbReference type="ARBA" id="ARBA00022801"/>
    </source>
</evidence>
<evidence type="ECO:0000313" key="8">
    <source>
        <dbReference type="EMBL" id="CAD9672469.1"/>
    </source>
</evidence>
<dbReference type="InterPro" id="IPR002772">
    <property type="entry name" value="Glyco_hydro_3_C"/>
</dbReference>
<evidence type="ECO:0000256" key="5">
    <source>
        <dbReference type="ARBA" id="ARBA00023295"/>
    </source>
</evidence>
<dbReference type="PRINTS" id="PR00133">
    <property type="entry name" value="GLHYDRLASE3"/>
</dbReference>
<dbReference type="Gene3D" id="2.60.40.10">
    <property type="entry name" value="Immunoglobulins"/>
    <property type="match status" value="1"/>
</dbReference>
<dbReference type="Pfam" id="PF01915">
    <property type="entry name" value="Glyco_hydro_3_C"/>
    <property type="match status" value="1"/>
</dbReference>
<dbReference type="Pfam" id="PF00933">
    <property type="entry name" value="Glyco_hydro_3"/>
    <property type="match status" value="1"/>
</dbReference>
<dbReference type="PANTHER" id="PTHR42715:SF10">
    <property type="entry name" value="BETA-GLUCOSIDASE"/>
    <property type="match status" value="1"/>
</dbReference>
<comment type="catalytic activity">
    <reaction evidence="1">
        <text>Hydrolysis of terminal, non-reducing beta-D-glucosyl residues with release of beta-D-glucose.</text>
        <dbReference type="EC" id="3.2.1.21"/>
    </reaction>
</comment>
<keyword evidence="4" id="KW-0378">Hydrolase</keyword>
<dbReference type="GO" id="GO:0008422">
    <property type="term" value="F:beta-glucosidase activity"/>
    <property type="evidence" value="ECO:0007669"/>
    <property type="project" value="UniProtKB-EC"/>
</dbReference>
<dbReference type="InterPro" id="IPR017853">
    <property type="entry name" value="GH"/>
</dbReference>
<dbReference type="Gene3D" id="3.40.50.1700">
    <property type="entry name" value="Glycoside hydrolase family 3 C-terminal domain"/>
    <property type="match status" value="1"/>
</dbReference>
<evidence type="ECO:0000256" key="3">
    <source>
        <dbReference type="ARBA" id="ARBA00012744"/>
    </source>
</evidence>
<dbReference type="PANTHER" id="PTHR42715">
    <property type="entry name" value="BETA-GLUCOSIDASE"/>
    <property type="match status" value="1"/>
</dbReference>
<accession>A0A7S2RJ35</accession>
<reference evidence="8" key="1">
    <citation type="submission" date="2021-01" db="EMBL/GenBank/DDBJ databases">
        <authorList>
            <person name="Corre E."/>
            <person name="Pelletier E."/>
            <person name="Niang G."/>
            <person name="Scheremetjew M."/>
            <person name="Finn R."/>
            <person name="Kale V."/>
            <person name="Holt S."/>
            <person name="Cochrane G."/>
            <person name="Meng A."/>
            <person name="Brown T."/>
            <person name="Cohen L."/>
        </authorList>
    </citation>
    <scope>NUCLEOTIDE SEQUENCE</scope>
    <source>
        <strain evidence="8">NY070348D</strain>
    </source>
</reference>
<dbReference type="InterPro" id="IPR036881">
    <property type="entry name" value="Glyco_hydro_3_C_sf"/>
</dbReference>